<dbReference type="Pfam" id="PF16575">
    <property type="entry name" value="CLP1_P"/>
    <property type="match status" value="1"/>
</dbReference>
<reference evidence="11" key="1">
    <citation type="journal article" date="2023" name="Mol. Ecol. Resour.">
        <title>Chromosome-level genome assembly of a triploid poplar Populus alba 'Berolinensis'.</title>
        <authorList>
            <person name="Chen S."/>
            <person name="Yu Y."/>
            <person name="Wang X."/>
            <person name="Wang S."/>
            <person name="Zhang T."/>
            <person name="Zhou Y."/>
            <person name="He R."/>
            <person name="Meng N."/>
            <person name="Wang Y."/>
            <person name="Liu W."/>
            <person name="Liu Z."/>
            <person name="Liu J."/>
            <person name="Guo Q."/>
            <person name="Huang H."/>
            <person name="Sederoff R.R."/>
            <person name="Wang G."/>
            <person name="Qu G."/>
            <person name="Chen S."/>
        </authorList>
    </citation>
    <scope>NUCLEOTIDE SEQUENCE</scope>
    <source>
        <strain evidence="11">SC-2020</strain>
    </source>
</reference>
<accession>A0AAD6LFT0</accession>
<dbReference type="PANTHER" id="PTHR12755">
    <property type="entry name" value="CLEAVAGE/POLYADENYLATION FACTOR IA SUBUNIT CLP1P"/>
    <property type="match status" value="1"/>
</dbReference>
<evidence type="ECO:0000259" key="8">
    <source>
        <dbReference type="Pfam" id="PF06807"/>
    </source>
</evidence>
<evidence type="ECO:0000256" key="5">
    <source>
        <dbReference type="ARBA" id="ARBA00023242"/>
    </source>
</evidence>
<protein>
    <recommendedName>
        <fullName evidence="6">Protein CLP1 homolog</fullName>
    </recommendedName>
</protein>
<dbReference type="Pfam" id="PF06807">
    <property type="entry name" value="Clp1"/>
    <property type="match status" value="1"/>
</dbReference>
<feature type="domain" description="Clp1 N-terminal" evidence="9">
    <location>
        <begin position="16"/>
        <end position="107"/>
    </location>
</feature>
<comment type="similarity">
    <text evidence="6">Belongs to the Clp1 family. Clp1 subfamily.</text>
</comment>
<evidence type="ECO:0000256" key="6">
    <source>
        <dbReference type="HAMAP-Rule" id="MF_03035"/>
    </source>
</evidence>
<dbReference type="InterPro" id="IPR045116">
    <property type="entry name" value="Clp1/Grc3"/>
</dbReference>
<evidence type="ECO:0000256" key="3">
    <source>
        <dbReference type="ARBA" id="ARBA00022741"/>
    </source>
</evidence>
<dbReference type="GO" id="GO:0005849">
    <property type="term" value="C:mRNA cleavage factor complex"/>
    <property type="evidence" value="ECO:0007669"/>
    <property type="project" value="InterPro"/>
</dbReference>
<dbReference type="InterPro" id="IPR038238">
    <property type="entry name" value="Clp1_C_sf"/>
</dbReference>
<dbReference type="AlphaFoldDB" id="A0AAD6LFT0"/>
<dbReference type="PANTHER" id="PTHR12755:SF6">
    <property type="entry name" value="POLYRIBONUCLEOTIDE 5'-HYDROXYL-KINASE CLP1"/>
    <property type="match status" value="1"/>
</dbReference>
<feature type="binding site" evidence="6">
    <location>
        <position position="62"/>
    </location>
    <ligand>
        <name>ATP</name>
        <dbReference type="ChEBI" id="CHEBI:30616"/>
    </ligand>
</feature>
<dbReference type="HAMAP" id="MF_03035">
    <property type="entry name" value="Clp1"/>
    <property type="match status" value="1"/>
</dbReference>
<gene>
    <name evidence="11" type="ORF">NC653_038088</name>
</gene>
<keyword evidence="5 6" id="KW-0539">Nucleus</keyword>
<organism evidence="11 12">
    <name type="scientific">Populus alba x Populus x berolinensis</name>
    <dbReference type="NCBI Taxonomy" id="444605"/>
    <lineage>
        <taxon>Eukaryota</taxon>
        <taxon>Viridiplantae</taxon>
        <taxon>Streptophyta</taxon>
        <taxon>Embryophyta</taxon>
        <taxon>Tracheophyta</taxon>
        <taxon>Spermatophyta</taxon>
        <taxon>Magnoliopsida</taxon>
        <taxon>eudicotyledons</taxon>
        <taxon>Gunneridae</taxon>
        <taxon>Pentapetalae</taxon>
        <taxon>rosids</taxon>
        <taxon>fabids</taxon>
        <taxon>Malpighiales</taxon>
        <taxon>Salicaceae</taxon>
        <taxon>Saliceae</taxon>
        <taxon>Populus</taxon>
    </lineage>
</organism>
<feature type="compositionally biased region" description="Polar residues" evidence="7">
    <location>
        <begin position="107"/>
        <end position="116"/>
    </location>
</feature>
<dbReference type="InterPro" id="IPR010655">
    <property type="entry name" value="Clp1_C"/>
</dbReference>
<proteinExistence type="inferred from homology"/>
<comment type="function">
    <text evidence="6">Required for endonucleolytic cleavage during polyadenylation-dependent pre-mRNA 3'-end formation.</text>
</comment>
<evidence type="ECO:0000256" key="4">
    <source>
        <dbReference type="ARBA" id="ARBA00022840"/>
    </source>
</evidence>
<sequence length="385" mass="42167">MAYGGAGTASATRQVKLEKESELRIEVANDTPLRLRLLNGTAEIFGTELPPQIWLTFPPHFKFAVFTWYGATIEMDGSTETDYTADETPMVSYVNVHAVLDGRRNQAKASPESSQGPRVIVVGPTDSGKSTLSRMLLSWAAKQGWKPTFVDLDIGQGSITAPGCIAATPIELPIDPVEGISLEMPLVYFYGHTTPSQNVDLYKALVKELAQILERQFTGNAESRASGMVINTMGWIEGVGYELLLHAIDTFNANVVLVLGQEKLFSMLRDVLKSKPNVDVLKLQKSGGVVSRSSKFRQKSRSYRIREYFYGIANDLSPHSNIANFSDLFVYRIGGGPQAPRSALPIGADPVANPLRVAPVNIDRDLLHVVLAVSYAQEPDQIVSR</sequence>
<evidence type="ECO:0000313" key="11">
    <source>
        <dbReference type="EMBL" id="KAJ6959926.1"/>
    </source>
</evidence>
<comment type="subcellular location">
    <subcellularLocation>
        <location evidence="1 6">Nucleus</location>
    </subcellularLocation>
</comment>
<dbReference type="GO" id="GO:0031124">
    <property type="term" value="P:mRNA 3'-end processing"/>
    <property type="evidence" value="ECO:0007669"/>
    <property type="project" value="UniProtKB-UniRule"/>
</dbReference>
<dbReference type="EMBL" id="JAQIZT010000017">
    <property type="protein sequence ID" value="KAJ6959926.1"/>
    <property type="molecule type" value="Genomic_DNA"/>
</dbReference>
<dbReference type="InterPro" id="IPR028606">
    <property type="entry name" value="Clp1"/>
</dbReference>
<dbReference type="FunFam" id="3.40.50.300:FF:001231">
    <property type="entry name" value="Protein CLP1 homolog"/>
    <property type="match status" value="1"/>
</dbReference>
<dbReference type="GO" id="GO:0006388">
    <property type="term" value="P:tRNA splicing, via endonucleolytic cleavage and ligation"/>
    <property type="evidence" value="ECO:0007669"/>
    <property type="project" value="TreeGrafter"/>
</dbReference>
<dbReference type="InterPro" id="IPR027417">
    <property type="entry name" value="P-loop_NTPase"/>
</dbReference>
<evidence type="ECO:0000256" key="2">
    <source>
        <dbReference type="ARBA" id="ARBA00022664"/>
    </source>
</evidence>
<dbReference type="GO" id="GO:0005524">
    <property type="term" value="F:ATP binding"/>
    <property type="evidence" value="ECO:0007669"/>
    <property type="project" value="UniProtKB-UniRule"/>
</dbReference>
<dbReference type="Gene3D" id="3.40.50.300">
    <property type="entry name" value="P-loop containing nucleotide triphosphate hydrolases"/>
    <property type="match status" value="1"/>
</dbReference>
<dbReference type="InterPro" id="IPR038239">
    <property type="entry name" value="Clp1_N_sf"/>
</dbReference>
<dbReference type="Gene3D" id="2.60.120.1030">
    <property type="entry name" value="Clp1, DNA binding domain"/>
    <property type="match status" value="1"/>
</dbReference>
<feature type="binding site" evidence="6">
    <location>
        <begin position="126"/>
        <end position="131"/>
    </location>
    <ligand>
        <name>ATP</name>
        <dbReference type="ChEBI" id="CHEBI:30616"/>
    </ligand>
</feature>
<feature type="domain" description="Clp1 P-loop" evidence="10">
    <location>
        <begin position="123"/>
        <end position="311"/>
    </location>
</feature>
<dbReference type="InterPro" id="IPR032319">
    <property type="entry name" value="CLP1_P"/>
</dbReference>
<evidence type="ECO:0000259" key="10">
    <source>
        <dbReference type="Pfam" id="PF16575"/>
    </source>
</evidence>
<dbReference type="Proteomes" id="UP001164929">
    <property type="component" value="Chromosome 17"/>
</dbReference>
<feature type="binding site" evidence="6">
    <location>
        <position position="22"/>
    </location>
    <ligand>
        <name>ATP</name>
        <dbReference type="ChEBI" id="CHEBI:30616"/>
    </ligand>
</feature>
<evidence type="ECO:0000313" key="12">
    <source>
        <dbReference type="Proteomes" id="UP001164929"/>
    </source>
</evidence>
<feature type="region of interest" description="Disordered" evidence="7">
    <location>
        <begin position="104"/>
        <end position="123"/>
    </location>
</feature>
<evidence type="ECO:0000256" key="7">
    <source>
        <dbReference type="SAM" id="MobiDB-lite"/>
    </source>
</evidence>
<dbReference type="SUPFAM" id="SSF52540">
    <property type="entry name" value="P-loop containing nucleoside triphosphate hydrolases"/>
    <property type="match status" value="1"/>
</dbReference>
<dbReference type="Pfam" id="PF16573">
    <property type="entry name" value="CLP1_N"/>
    <property type="match status" value="1"/>
</dbReference>
<keyword evidence="4 6" id="KW-0067">ATP-binding</keyword>
<evidence type="ECO:0000256" key="1">
    <source>
        <dbReference type="ARBA" id="ARBA00004123"/>
    </source>
</evidence>
<keyword evidence="12" id="KW-1185">Reference proteome</keyword>
<dbReference type="InterPro" id="IPR032324">
    <property type="entry name" value="Clp1_N"/>
</dbReference>
<name>A0AAD6LFT0_9ROSI</name>
<evidence type="ECO:0000259" key="9">
    <source>
        <dbReference type="Pfam" id="PF16573"/>
    </source>
</evidence>
<comment type="caution">
    <text evidence="11">The sequence shown here is derived from an EMBL/GenBank/DDBJ whole genome shotgun (WGS) entry which is preliminary data.</text>
</comment>
<dbReference type="FunFam" id="2.60.120.1030:FF:000001">
    <property type="entry name" value="Protein CLP1 homolog 5"/>
    <property type="match status" value="1"/>
</dbReference>
<keyword evidence="2 6" id="KW-0507">mRNA processing</keyword>
<dbReference type="Gene3D" id="2.40.30.330">
    <property type="entry name" value="Pre-mRNA cleavage complex subunit Clp1, C-terminal domain"/>
    <property type="match status" value="1"/>
</dbReference>
<keyword evidence="3 6" id="KW-0547">Nucleotide-binding</keyword>
<feature type="domain" description="Clp1 C-terminal" evidence="8">
    <location>
        <begin position="316"/>
        <end position="382"/>
    </location>
</feature>
<dbReference type="GO" id="GO:0051731">
    <property type="term" value="F:polynucleotide 5'-hydroxyl-kinase activity"/>
    <property type="evidence" value="ECO:0007669"/>
    <property type="project" value="InterPro"/>
</dbReference>